<feature type="region of interest" description="Disordered" evidence="1">
    <location>
        <begin position="421"/>
        <end position="443"/>
    </location>
</feature>
<accession>A0A367PHF2</accession>
<dbReference type="InterPro" id="IPR011704">
    <property type="entry name" value="ATPase_dyneun-rel_AAA"/>
</dbReference>
<gene>
    <name evidence="3" type="ORF">DDK22_16585</name>
</gene>
<dbReference type="Gene3D" id="3.40.50.300">
    <property type="entry name" value="P-loop containing nucleotide triphosphate hydrolases"/>
    <property type="match status" value="1"/>
</dbReference>
<dbReference type="Proteomes" id="UP000253501">
    <property type="component" value="Unassembled WGS sequence"/>
</dbReference>
<dbReference type="PANTHER" id="PTHR37291:SF1">
    <property type="entry name" value="TYPE IV METHYL-DIRECTED RESTRICTION ENZYME ECOKMCRB SUBUNIT"/>
    <property type="match status" value="1"/>
</dbReference>
<dbReference type="PANTHER" id="PTHR37291">
    <property type="entry name" value="5-METHYLCYTOSINE-SPECIFIC RESTRICTION ENZYME B"/>
    <property type="match status" value="1"/>
</dbReference>
<dbReference type="Pfam" id="PF07728">
    <property type="entry name" value="AAA_5"/>
    <property type="match status" value="1"/>
</dbReference>
<dbReference type="SMART" id="SM00382">
    <property type="entry name" value="AAA"/>
    <property type="match status" value="1"/>
</dbReference>
<evidence type="ECO:0000256" key="1">
    <source>
        <dbReference type="SAM" id="MobiDB-lite"/>
    </source>
</evidence>
<dbReference type="GO" id="GO:0005524">
    <property type="term" value="F:ATP binding"/>
    <property type="evidence" value="ECO:0007669"/>
    <property type="project" value="InterPro"/>
</dbReference>
<feature type="domain" description="AAA+ ATPase" evidence="2">
    <location>
        <begin position="457"/>
        <end position="643"/>
    </location>
</feature>
<dbReference type="EMBL" id="QDHA01000039">
    <property type="protein sequence ID" value="RCJ07298.1"/>
    <property type="molecule type" value="Genomic_DNA"/>
</dbReference>
<dbReference type="SUPFAM" id="SSF52540">
    <property type="entry name" value="P-loop containing nucleoside triphosphate hydrolases"/>
    <property type="match status" value="1"/>
</dbReference>
<sequence length="781" mass="87539">MRTHMAEAIIDTRIHDELKLAASDSVASGQLPAPNWIDEQTKLFRDTFGPEALRRLDGIALLQLMHGRQGNDTRCLAYWLEFKNDDEFSSNPFGGIRGGSALKFGIFQRESDGAWIAGSSRQQVALSTEDAIAVAQSQRDELVAGADVLAAFNPTDSSDAAYAKLQDAMQNAAPRLFSSGWSHKYWFLNFPDRIDGYHNPRYQRFHLLKLLQLPPDHVGIRDPNSPTFVCAGRFVELARQLSLPVAALCVMLHQRNGTIHRYWKIGTTAGSDGDSEWETMRDGNFVSIGWPKEVPDLSGLLAEEKSEVKEKIKQWLLPSYDNPGVSSRKAGEITNFTHEISENDIVLACEGQQVLGIGRVSGAYEYEAGLLFPHKRPVEWLSLTTWSMPEVEGPRTTVFELGKSAKNIQAIERILVGHPLPESQPATRRARGESADKSPVLPPLDHFASRVDNTLRRKGQIVLYGPPGTGKTFRALQIARELAARHTFRKSYSALNASEVGQVNGTDGLVRLCTFHPGWGYEDFVEGLRPKTNSNGQMVFEPQDGTFKRLCQNAIEKPEKQFFLIIDEINRGDLPRIFGELLTTIEYDKRDTPVILPVTRVPFTVPRNVFILGTMNTADRSISLMDVALRRRFGFVELMPDSSLLANRRVGGLALGAWLDALNARLRQYLKRDARNLQIGHAYLLPSTPITSVAEFARVLRDDIIPLLEEYCYDDFTTLRDILGSELVDVDASRIREEIFLPNRDNDLIEAVSFKEMQPLVLYQDNDDVLDSAEDDDDAVR</sequence>
<dbReference type="GO" id="GO:0016887">
    <property type="term" value="F:ATP hydrolysis activity"/>
    <property type="evidence" value="ECO:0007669"/>
    <property type="project" value="InterPro"/>
</dbReference>
<reference evidence="3 4" key="1">
    <citation type="submission" date="2018-04" db="EMBL/GenBank/DDBJ databases">
        <title>Cupriavidus necator CR12 genome sequencing and assembly.</title>
        <authorList>
            <person name="Ben Fekih I."/>
            <person name="Mazhar H.S."/>
            <person name="Bello S.K."/>
            <person name="Rensing C."/>
        </authorList>
    </citation>
    <scope>NUCLEOTIDE SEQUENCE [LARGE SCALE GENOMIC DNA]</scope>
    <source>
        <strain evidence="3 4">CR12</strain>
    </source>
</reference>
<evidence type="ECO:0000259" key="2">
    <source>
        <dbReference type="SMART" id="SM00382"/>
    </source>
</evidence>
<protein>
    <submittedName>
        <fullName evidence="3">AAA family ATPase</fullName>
    </submittedName>
</protein>
<dbReference type="CDD" id="cd00009">
    <property type="entry name" value="AAA"/>
    <property type="match status" value="1"/>
</dbReference>
<name>A0A367PHF2_CUPNE</name>
<evidence type="ECO:0000313" key="3">
    <source>
        <dbReference type="EMBL" id="RCJ07298.1"/>
    </source>
</evidence>
<dbReference type="InterPro" id="IPR003593">
    <property type="entry name" value="AAA+_ATPase"/>
</dbReference>
<dbReference type="InterPro" id="IPR027417">
    <property type="entry name" value="P-loop_NTPase"/>
</dbReference>
<organism evidence="3 4">
    <name type="scientific">Cupriavidus necator</name>
    <name type="common">Alcaligenes eutrophus</name>
    <name type="synonym">Ralstonia eutropha</name>
    <dbReference type="NCBI Taxonomy" id="106590"/>
    <lineage>
        <taxon>Bacteria</taxon>
        <taxon>Pseudomonadati</taxon>
        <taxon>Pseudomonadota</taxon>
        <taxon>Betaproteobacteria</taxon>
        <taxon>Burkholderiales</taxon>
        <taxon>Burkholderiaceae</taxon>
        <taxon>Cupriavidus</taxon>
    </lineage>
</organism>
<proteinExistence type="predicted"/>
<dbReference type="AlphaFoldDB" id="A0A367PHF2"/>
<evidence type="ECO:0000313" key="4">
    <source>
        <dbReference type="Proteomes" id="UP000253501"/>
    </source>
</evidence>
<comment type="caution">
    <text evidence="3">The sequence shown here is derived from an EMBL/GenBank/DDBJ whole genome shotgun (WGS) entry which is preliminary data.</text>
</comment>
<dbReference type="InterPro" id="IPR052934">
    <property type="entry name" value="Methyl-DNA_Rec/Restrict_Enz"/>
</dbReference>